<name>A0ABP8W4P1_9ACTN</name>
<accession>A0ABP8W4P1</accession>
<protein>
    <submittedName>
        <fullName evidence="1">Uncharacterized protein</fullName>
    </submittedName>
</protein>
<reference evidence="2" key="1">
    <citation type="journal article" date="2019" name="Int. J. Syst. Evol. Microbiol.">
        <title>The Global Catalogue of Microorganisms (GCM) 10K type strain sequencing project: providing services to taxonomists for standard genome sequencing and annotation.</title>
        <authorList>
            <consortium name="The Broad Institute Genomics Platform"/>
            <consortium name="The Broad Institute Genome Sequencing Center for Infectious Disease"/>
            <person name="Wu L."/>
            <person name="Ma J."/>
        </authorList>
    </citation>
    <scope>NUCLEOTIDE SEQUENCE [LARGE SCALE GENOMIC DNA]</scope>
    <source>
        <strain evidence="2">JCM 18127</strain>
    </source>
</reference>
<evidence type="ECO:0000313" key="2">
    <source>
        <dbReference type="Proteomes" id="UP001500621"/>
    </source>
</evidence>
<comment type="caution">
    <text evidence="1">The sequence shown here is derived from an EMBL/GenBank/DDBJ whole genome shotgun (WGS) entry which is preliminary data.</text>
</comment>
<evidence type="ECO:0000313" key="1">
    <source>
        <dbReference type="EMBL" id="GAA4680638.1"/>
    </source>
</evidence>
<organism evidence="1 2">
    <name type="scientific">Nocardioides nanhaiensis</name>
    <dbReference type="NCBI Taxonomy" id="1476871"/>
    <lineage>
        <taxon>Bacteria</taxon>
        <taxon>Bacillati</taxon>
        <taxon>Actinomycetota</taxon>
        <taxon>Actinomycetes</taxon>
        <taxon>Propionibacteriales</taxon>
        <taxon>Nocardioidaceae</taxon>
        <taxon>Nocardioides</taxon>
    </lineage>
</organism>
<proteinExistence type="predicted"/>
<gene>
    <name evidence="1" type="ORF">GCM10023226_17260</name>
</gene>
<sequence>MNLTHDTTDATILANVETARARVIGLCNERASATDIAEAALLVANAEGMASARIAYRNTLRNAADHLRHDPTHPEVVEAARTYLRDLILSGADDTWSGRGNDARRARHDGFLAGARELLMRR</sequence>
<dbReference type="EMBL" id="BAABIM010000002">
    <property type="protein sequence ID" value="GAA4680638.1"/>
    <property type="molecule type" value="Genomic_DNA"/>
</dbReference>
<dbReference type="RefSeq" id="WP_345264769.1">
    <property type="nucleotide sequence ID" value="NZ_BAABIM010000002.1"/>
</dbReference>
<keyword evidence="2" id="KW-1185">Reference proteome</keyword>
<dbReference type="Proteomes" id="UP001500621">
    <property type="component" value="Unassembled WGS sequence"/>
</dbReference>